<dbReference type="PANTHER" id="PTHR32196">
    <property type="entry name" value="ABC TRANSPORTER PERMEASE PROTEIN YPHD-RELATED-RELATED"/>
    <property type="match status" value="1"/>
</dbReference>
<dbReference type="CDD" id="cd06579">
    <property type="entry name" value="TM_PBP1_transp_AraH_like"/>
    <property type="match status" value="1"/>
</dbReference>
<evidence type="ECO:0000313" key="7">
    <source>
        <dbReference type="EMBL" id="PCE25393.1"/>
    </source>
</evidence>
<feature type="transmembrane region" description="Helical" evidence="6">
    <location>
        <begin position="144"/>
        <end position="177"/>
    </location>
</feature>
<dbReference type="EMBL" id="MTZV01000004">
    <property type="protein sequence ID" value="PCE25393.1"/>
    <property type="molecule type" value="Genomic_DNA"/>
</dbReference>
<proteinExistence type="predicted"/>
<dbReference type="Proteomes" id="UP000218022">
    <property type="component" value="Unassembled WGS sequence"/>
</dbReference>
<feature type="transmembrane region" description="Helical" evidence="6">
    <location>
        <begin position="112"/>
        <end position="132"/>
    </location>
</feature>
<evidence type="ECO:0000256" key="2">
    <source>
        <dbReference type="ARBA" id="ARBA00022475"/>
    </source>
</evidence>
<organism evidence="7 8">
    <name type="scientific">Paraburkholderia acidicola</name>
    <dbReference type="NCBI Taxonomy" id="1912599"/>
    <lineage>
        <taxon>Bacteria</taxon>
        <taxon>Pseudomonadati</taxon>
        <taxon>Pseudomonadota</taxon>
        <taxon>Betaproteobacteria</taxon>
        <taxon>Burkholderiales</taxon>
        <taxon>Burkholderiaceae</taxon>
        <taxon>Paraburkholderia</taxon>
    </lineage>
</organism>
<keyword evidence="2" id="KW-1003">Cell membrane</keyword>
<comment type="caution">
    <text evidence="7">The sequence shown here is derived from an EMBL/GenBank/DDBJ whole genome shotgun (WGS) entry which is preliminary data.</text>
</comment>
<feature type="transmembrane region" description="Helical" evidence="6">
    <location>
        <begin position="287"/>
        <end position="307"/>
    </location>
</feature>
<evidence type="ECO:0000256" key="4">
    <source>
        <dbReference type="ARBA" id="ARBA00022989"/>
    </source>
</evidence>
<sequence length="313" mass="32356">MRALLAQPMSGPLLALIVITVVFSVTTSTFLNVGNISLLFQQSVVVGTIALGQTLIVLVAGIDLACGAILVLGTVLIGSLAGHGDMAAIAAGLVVCLAAASLNGLVITRFKLPPFIVTLGTLTILAAASRLYTRSQSYPVSSDFLTILGSGFTSGVVTFTYGSLLWIVLTLVLSYVLNQTAWGVRVYAIGNSSSAARLNGIHVGRITFSVYALAGLFYFFAAWQALGRTPIADPSAYQTANLDAITAVVIGGTSLFGGRGGVAGTFVGALIVTVLKNGLTQAGIDSLYQQIATGILVILAVGVDHYLSRRKQS</sequence>
<dbReference type="GO" id="GO:0022857">
    <property type="term" value="F:transmembrane transporter activity"/>
    <property type="evidence" value="ECO:0007669"/>
    <property type="project" value="InterPro"/>
</dbReference>
<dbReference type="AlphaFoldDB" id="A0A2A4EUV2"/>
<gene>
    <name evidence="7" type="ORF">BWP39_12770</name>
</gene>
<feature type="transmembrane region" description="Helical" evidence="6">
    <location>
        <begin position="54"/>
        <end position="80"/>
    </location>
</feature>
<evidence type="ECO:0000256" key="1">
    <source>
        <dbReference type="ARBA" id="ARBA00004651"/>
    </source>
</evidence>
<dbReference type="Pfam" id="PF02653">
    <property type="entry name" value="BPD_transp_2"/>
    <property type="match status" value="1"/>
</dbReference>
<dbReference type="OrthoDB" id="5422926at2"/>
<feature type="transmembrane region" description="Helical" evidence="6">
    <location>
        <begin position="206"/>
        <end position="226"/>
    </location>
</feature>
<evidence type="ECO:0000313" key="8">
    <source>
        <dbReference type="Proteomes" id="UP000218022"/>
    </source>
</evidence>
<comment type="subcellular location">
    <subcellularLocation>
        <location evidence="1">Cell membrane</location>
        <topology evidence="1">Multi-pass membrane protein</topology>
    </subcellularLocation>
</comment>
<evidence type="ECO:0000256" key="3">
    <source>
        <dbReference type="ARBA" id="ARBA00022692"/>
    </source>
</evidence>
<accession>A0A2A4EUV2</accession>
<evidence type="ECO:0000256" key="5">
    <source>
        <dbReference type="ARBA" id="ARBA00023136"/>
    </source>
</evidence>
<keyword evidence="3 6" id="KW-0812">Transmembrane</keyword>
<protein>
    <submittedName>
        <fullName evidence="7">ABC transporter permease</fullName>
    </submittedName>
</protein>
<evidence type="ECO:0000256" key="6">
    <source>
        <dbReference type="SAM" id="Phobius"/>
    </source>
</evidence>
<keyword evidence="5 6" id="KW-0472">Membrane</keyword>
<name>A0A2A4EUV2_9BURK</name>
<keyword evidence="4 6" id="KW-1133">Transmembrane helix</keyword>
<dbReference type="InterPro" id="IPR001851">
    <property type="entry name" value="ABC_transp_permease"/>
</dbReference>
<feature type="transmembrane region" description="Helical" evidence="6">
    <location>
        <begin position="12"/>
        <end position="34"/>
    </location>
</feature>
<dbReference type="GO" id="GO:0005886">
    <property type="term" value="C:plasma membrane"/>
    <property type="evidence" value="ECO:0007669"/>
    <property type="project" value="UniProtKB-SubCell"/>
</dbReference>
<feature type="transmembrane region" description="Helical" evidence="6">
    <location>
        <begin position="87"/>
        <end position="106"/>
    </location>
</feature>
<reference evidence="7 8" key="1">
    <citation type="submission" date="2017-01" db="EMBL/GenBank/DDBJ databases">
        <title>Whole-Genome Shotgun Sequencing of Two beta-Proteobacterial Species in Search of the Bulgecin Biosynthetic Cluster.</title>
        <authorList>
            <person name="Horsman M.E."/>
            <person name="Marous D.R."/>
            <person name="Li R."/>
            <person name="Oliver R.A."/>
            <person name="Byun B."/>
            <person name="Emrich S.J."/>
            <person name="Boggess B."/>
            <person name="Townsend C.A."/>
            <person name="Mobashery S."/>
        </authorList>
    </citation>
    <scope>NUCLEOTIDE SEQUENCE [LARGE SCALE GENOMIC DNA]</scope>
    <source>
        <strain evidence="7 8">ATCC 31363</strain>
    </source>
</reference>